<evidence type="ECO:0000256" key="5">
    <source>
        <dbReference type="ARBA" id="ARBA00022692"/>
    </source>
</evidence>
<evidence type="ECO:0000256" key="9">
    <source>
        <dbReference type="SAM" id="SignalP"/>
    </source>
</evidence>
<dbReference type="PANTHER" id="PTHR34597">
    <property type="entry name" value="SLR1661 PROTEIN"/>
    <property type="match status" value="1"/>
</dbReference>
<dbReference type="Pfam" id="PF03865">
    <property type="entry name" value="ShlB"/>
    <property type="match status" value="1"/>
</dbReference>
<keyword evidence="4" id="KW-1134">Transmembrane beta strand</keyword>
<dbReference type="PROSITE" id="PS51257">
    <property type="entry name" value="PROKAR_LIPOPROTEIN"/>
    <property type="match status" value="1"/>
</dbReference>
<comment type="subcellular location">
    <subcellularLocation>
        <location evidence="1">Cell outer membrane</location>
    </subcellularLocation>
</comment>
<feature type="chain" id="PRO_5012371561" description="POTRA domain-containing protein" evidence="9">
    <location>
        <begin position="18"/>
        <end position="550"/>
    </location>
</feature>
<dbReference type="AlphaFoldDB" id="A0A1X0ZPT1"/>
<keyword evidence="3" id="KW-0813">Transport</keyword>
<dbReference type="RefSeq" id="WP_084858742.1">
    <property type="nucleotide sequence ID" value="NZ_NBWC01000038.1"/>
</dbReference>
<keyword evidence="6" id="KW-0653">Protein transport</keyword>
<dbReference type="Pfam" id="PF08479">
    <property type="entry name" value="POTRA_2"/>
    <property type="match status" value="1"/>
</dbReference>
<dbReference type="PANTHER" id="PTHR34597:SF6">
    <property type="entry name" value="BLR6126 PROTEIN"/>
    <property type="match status" value="1"/>
</dbReference>
<evidence type="ECO:0000256" key="3">
    <source>
        <dbReference type="ARBA" id="ARBA00022448"/>
    </source>
</evidence>
<dbReference type="GO" id="GO:0098046">
    <property type="term" value="C:type V protein secretion system complex"/>
    <property type="evidence" value="ECO:0007669"/>
    <property type="project" value="TreeGrafter"/>
</dbReference>
<feature type="domain" description="POTRA" evidence="10">
    <location>
        <begin position="69"/>
        <end position="144"/>
    </location>
</feature>
<dbReference type="InterPro" id="IPR034746">
    <property type="entry name" value="POTRA"/>
</dbReference>
<dbReference type="PROSITE" id="PS51779">
    <property type="entry name" value="POTRA"/>
    <property type="match status" value="1"/>
</dbReference>
<protein>
    <recommendedName>
        <fullName evidence="10">POTRA domain-containing protein</fullName>
    </recommendedName>
</protein>
<dbReference type="GO" id="GO:0009279">
    <property type="term" value="C:cell outer membrane"/>
    <property type="evidence" value="ECO:0007669"/>
    <property type="project" value="UniProtKB-SubCell"/>
</dbReference>
<keyword evidence="8" id="KW-0998">Cell outer membrane</keyword>
<evidence type="ECO:0000256" key="6">
    <source>
        <dbReference type="ARBA" id="ARBA00022927"/>
    </source>
</evidence>
<organism evidence="11 12">
    <name type="scientific">Pseudomonas putida</name>
    <name type="common">Arthrobacter siderocapsulatus</name>
    <dbReference type="NCBI Taxonomy" id="303"/>
    <lineage>
        <taxon>Bacteria</taxon>
        <taxon>Pseudomonadati</taxon>
        <taxon>Pseudomonadota</taxon>
        <taxon>Gammaproteobacteria</taxon>
        <taxon>Pseudomonadales</taxon>
        <taxon>Pseudomonadaceae</taxon>
        <taxon>Pseudomonas</taxon>
    </lineage>
</organism>
<dbReference type="GO" id="GO:0046819">
    <property type="term" value="P:protein secretion by the type V secretion system"/>
    <property type="evidence" value="ECO:0007669"/>
    <property type="project" value="TreeGrafter"/>
</dbReference>
<keyword evidence="5" id="KW-0812">Transmembrane</keyword>
<name>A0A1X0ZPT1_PSEPU</name>
<dbReference type="Gene3D" id="3.10.20.310">
    <property type="entry name" value="membrane protein fhac"/>
    <property type="match status" value="1"/>
</dbReference>
<dbReference type="Proteomes" id="UP000193675">
    <property type="component" value="Unassembled WGS sequence"/>
</dbReference>
<dbReference type="InterPro" id="IPR013686">
    <property type="entry name" value="Polypept-transport_assoc_ShlB"/>
</dbReference>
<reference evidence="11 12" key="1">
    <citation type="submission" date="2017-04" db="EMBL/GenBank/DDBJ databases">
        <title>Presence of VIM-2 positive Pseudomonas species in chickens and their surrounding environment.</title>
        <authorList>
            <person name="Zhang R."/>
        </authorList>
    </citation>
    <scope>NUCLEOTIDE SEQUENCE [LARGE SCALE GENOMIC DNA]</scope>
    <source>
        <strain evidence="11 12">DZ-C18</strain>
    </source>
</reference>
<proteinExistence type="inferred from homology"/>
<evidence type="ECO:0000256" key="8">
    <source>
        <dbReference type="ARBA" id="ARBA00023237"/>
    </source>
</evidence>
<accession>A0A1X0ZPT1</accession>
<dbReference type="Gene3D" id="2.40.160.50">
    <property type="entry name" value="membrane protein fhac: a member of the omp85/tpsb transporter family"/>
    <property type="match status" value="1"/>
</dbReference>
<sequence length="550" mass="61161">MRSLAITLLMLSFACHAGPLPPALDSNETARRLPTPNLPLDAYRPAGYAVPLPAPSIPAQDAIGMDTPIPVHKVRFEGGTVYLLSELREHYQPLVGHVVTLAQLTAVTERLTQRYQRDGYILSRAYLPRQDFADGRVQVMLVEGYISGYRLEGDIGAAAAYVERLLGKLMAERPLTRASFERYIGLIDRIPGVSAQVEWLPGTGREGAVPLLVRVSRKAFDATLTLNDGSRDAAQVGMGITSNAQTRFAEQWAARVLWPPGDDKAHFYALDYSQYLDGEGSRLLLSASRYRSQPRTYVRLEHGADLRQRWESERFDVGISQALIARPGEWLDVVGRFYTAADHVRDQVQQGKRDTYIRAVSFEGDWRTLEAERLRIVSAGVYQGLDYFGARSDSNRDVDFLRLRLSALQSDRWFGDWQGVASAALYWSANDLPDSERVLFGGQHFGRGYPADQASGDKGWGLAYEVNYSVHASSTWARLVQPYLAFDAARTWTNGLDVQDARMASMAMGVRLGDGRGASLALEFAKPLADVALDSRERKARFTVSLDYAL</sequence>
<evidence type="ECO:0000313" key="12">
    <source>
        <dbReference type="Proteomes" id="UP000193675"/>
    </source>
</evidence>
<evidence type="ECO:0000256" key="1">
    <source>
        <dbReference type="ARBA" id="ARBA00004442"/>
    </source>
</evidence>
<dbReference type="InterPro" id="IPR005565">
    <property type="entry name" value="Hemolysn_activator_HlyB_C"/>
</dbReference>
<comment type="similarity">
    <text evidence="2">Belongs to the TPS (TC 1.B.20) family.</text>
</comment>
<feature type="signal peptide" evidence="9">
    <location>
        <begin position="1"/>
        <end position="17"/>
    </location>
</feature>
<keyword evidence="7" id="KW-0472">Membrane</keyword>
<evidence type="ECO:0000256" key="4">
    <source>
        <dbReference type="ARBA" id="ARBA00022452"/>
    </source>
</evidence>
<keyword evidence="9" id="KW-0732">Signal</keyword>
<gene>
    <name evidence="11" type="ORF">B7H17_22255</name>
</gene>
<dbReference type="GO" id="GO:0008320">
    <property type="term" value="F:protein transmembrane transporter activity"/>
    <property type="evidence" value="ECO:0007669"/>
    <property type="project" value="TreeGrafter"/>
</dbReference>
<evidence type="ECO:0000259" key="10">
    <source>
        <dbReference type="PROSITE" id="PS51779"/>
    </source>
</evidence>
<dbReference type="InterPro" id="IPR051544">
    <property type="entry name" value="TPS_OM_transporter"/>
</dbReference>
<evidence type="ECO:0000256" key="2">
    <source>
        <dbReference type="ARBA" id="ARBA00009055"/>
    </source>
</evidence>
<comment type="caution">
    <text evidence="11">The sequence shown here is derived from an EMBL/GenBank/DDBJ whole genome shotgun (WGS) entry which is preliminary data.</text>
</comment>
<dbReference type="OrthoDB" id="5753546at2"/>
<evidence type="ECO:0000313" key="11">
    <source>
        <dbReference type="EMBL" id="ORL60489.1"/>
    </source>
</evidence>
<dbReference type="EMBL" id="NBWC01000038">
    <property type="protein sequence ID" value="ORL60489.1"/>
    <property type="molecule type" value="Genomic_DNA"/>
</dbReference>
<evidence type="ECO:0000256" key="7">
    <source>
        <dbReference type="ARBA" id="ARBA00023136"/>
    </source>
</evidence>